<dbReference type="InterPro" id="IPR010093">
    <property type="entry name" value="SinI_DNA-bd"/>
</dbReference>
<organism evidence="2 3">
    <name type="scientific">Herbiconiux gentiana</name>
    <dbReference type="NCBI Taxonomy" id="2970912"/>
    <lineage>
        <taxon>Bacteria</taxon>
        <taxon>Bacillati</taxon>
        <taxon>Actinomycetota</taxon>
        <taxon>Actinomycetes</taxon>
        <taxon>Micrococcales</taxon>
        <taxon>Microbacteriaceae</taxon>
        <taxon>Herbiconiux</taxon>
    </lineage>
</organism>
<evidence type="ECO:0000313" key="3">
    <source>
        <dbReference type="Proteomes" id="UP001165580"/>
    </source>
</evidence>
<sequence>MSLPQPAQQPPSADGIARRALERLGGSASDARSRPTIRLVVGGDAEPVEIPTALEALVIEALEGLAAGRRMRVLDADGEVTTTQAAELLNVSRPHLVKLLERGVIAHRRVGSHRRVDVASLLDFKASETARSHAAADELVQLGQESGTDR</sequence>
<feature type="domain" description="Helix-turn-helix" evidence="1">
    <location>
        <begin position="81"/>
        <end position="127"/>
    </location>
</feature>
<evidence type="ECO:0000259" key="1">
    <source>
        <dbReference type="Pfam" id="PF12728"/>
    </source>
</evidence>
<dbReference type="EMBL" id="JANTEZ010000002">
    <property type="protein sequence ID" value="MCS5714257.1"/>
    <property type="molecule type" value="Genomic_DNA"/>
</dbReference>
<protein>
    <submittedName>
        <fullName evidence="2">Helix-turn-helix domain-containing protein</fullName>
    </submittedName>
</protein>
<proteinExistence type="predicted"/>
<comment type="caution">
    <text evidence="2">The sequence shown here is derived from an EMBL/GenBank/DDBJ whole genome shotgun (WGS) entry which is preliminary data.</text>
</comment>
<dbReference type="Proteomes" id="UP001165580">
    <property type="component" value="Unassembled WGS sequence"/>
</dbReference>
<reference evidence="2" key="1">
    <citation type="submission" date="2022-08" db="EMBL/GenBank/DDBJ databases">
        <authorList>
            <person name="Deng Y."/>
            <person name="Han X.-F."/>
            <person name="Zhang Y.-Q."/>
        </authorList>
    </citation>
    <scope>NUCLEOTIDE SEQUENCE</scope>
    <source>
        <strain evidence="2">CPCC 205716</strain>
    </source>
</reference>
<dbReference type="Pfam" id="PF12728">
    <property type="entry name" value="HTH_17"/>
    <property type="match status" value="1"/>
</dbReference>
<dbReference type="RefSeq" id="WP_259485778.1">
    <property type="nucleotide sequence ID" value="NZ_JANTEZ010000002.1"/>
</dbReference>
<name>A0ABT2GF47_9MICO</name>
<dbReference type="NCBIfam" id="TIGR01764">
    <property type="entry name" value="excise"/>
    <property type="match status" value="1"/>
</dbReference>
<keyword evidence="3" id="KW-1185">Reference proteome</keyword>
<evidence type="ECO:0000313" key="2">
    <source>
        <dbReference type="EMBL" id="MCS5714257.1"/>
    </source>
</evidence>
<accession>A0ABT2GF47</accession>
<dbReference type="InterPro" id="IPR041657">
    <property type="entry name" value="HTH_17"/>
</dbReference>
<gene>
    <name evidence="2" type="ORF">NVV95_06780</name>
</gene>